<dbReference type="AlphaFoldDB" id="A0A941ETV4"/>
<evidence type="ECO:0000313" key="2">
    <source>
        <dbReference type="Proteomes" id="UP000675781"/>
    </source>
</evidence>
<accession>A0A941ETV4</accession>
<sequence length="147" mass="16242">MSGEFGVSAAWPAGHGAVVRRLAAITGQALAMQAEADAAIRACGTADIVPSEVAARLGEMSRGYSRLYYEAKDVETRRNPEMADARRNLLELLSYHLHMLRDAGDLVFSGRQVPRNERFRLELADGLGSRAEDLTALREQLVWDQRD</sequence>
<name>A0A941ETV4_9ACTN</name>
<comment type="caution">
    <text evidence="1">The sequence shown here is derived from an EMBL/GenBank/DDBJ whole genome shotgun (WGS) entry which is preliminary data.</text>
</comment>
<organism evidence="1 2">
    <name type="scientific">Actinospica durhamensis</name>
    <dbReference type="NCBI Taxonomy" id="1508375"/>
    <lineage>
        <taxon>Bacteria</taxon>
        <taxon>Bacillati</taxon>
        <taxon>Actinomycetota</taxon>
        <taxon>Actinomycetes</taxon>
        <taxon>Catenulisporales</taxon>
        <taxon>Actinospicaceae</taxon>
        <taxon>Actinospica</taxon>
    </lineage>
</organism>
<keyword evidence="2" id="KW-1185">Reference proteome</keyword>
<gene>
    <name evidence="1" type="ORF">KDL01_23695</name>
</gene>
<dbReference type="EMBL" id="JAGSOG010000135">
    <property type="protein sequence ID" value="MBR7836302.1"/>
    <property type="molecule type" value="Genomic_DNA"/>
</dbReference>
<reference evidence="1" key="1">
    <citation type="submission" date="2021-04" db="EMBL/GenBank/DDBJ databases">
        <title>Genome based classification of Actinospica acidithermotolerans sp. nov., an actinobacterium isolated from an Indonesian hot spring.</title>
        <authorList>
            <person name="Kusuma A.B."/>
            <person name="Putra K.E."/>
            <person name="Nafisah S."/>
            <person name="Loh J."/>
            <person name="Nouioui I."/>
            <person name="Goodfellow M."/>
        </authorList>
    </citation>
    <scope>NUCLEOTIDE SEQUENCE</scope>
    <source>
        <strain evidence="1">CSCA 57</strain>
    </source>
</reference>
<dbReference type="RefSeq" id="WP_212530782.1">
    <property type="nucleotide sequence ID" value="NZ_JAGSOG010000135.1"/>
</dbReference>
<protein>
    <submittedName>
        <fullName evidence="1">Uncharacterized protein</fullName>
    </submittedName>
</protein>
<dbReference type="Proteomes" id="UP000675781">
    <property type="component" value="Unassembled WGS sequence"/>
</dbReference>
<proteinExistence type="predicted"/>
<evidence type="ECO:0000313" key="1">
    <source>
        <dbReference type="EMBL" id="MBR7836302.1"/>
    </source>
</evidence>